<name>A0AAT9FSL9_9BACT</name>
<proteinExistence type="predicted"/>
<dbReference type="InterPro" id="IPR055396">
    <property type="entry name" value="DUF7088"/>
</dbReference>
<accession>A0AAT9FSL9</accession>
<feature type="transmembrane region" description="Helical" evidence="2">
    <location>
        <begin position="29"/>
        <end position="48"/>
    </location>
</feature>
<keyword evidence="2" id="KW-0812">Transmembrane</keyword>
<evidence type="ECO:0000259" key="3">
    <source>
        <dbReference type="Pfam" id="PF23357"/>
    </source>
</evidence>
<dbReference type="AlphaFoldDB" id="A0AAT9FSL9"/>
<evidence type="ECO:0000256" key="2">
    <source>
        <dbReference type="SAM" id="Phobius"/>
    </source>
</evidence>
<feature type="domain" description="DUF7088" evidence="3">
    <location>
        <begin position="62"/>
        <end position="139"/>
    </location>
</feature>
<feature type="region of interest" description="Disordered" evidence="1">
    <location>
        <begin position="154"/>
        <end position="190"/>
    </location>
</feature>
<gene>
    <name evidence="4" type="ORF">NT6N_39700</name>
</gene>
<protein>
    <recommendedName>
        <fullName evidence="3">DUF7088 domain-containing protein</fullName>
    </recommendedName>
</protein>
<keyword evidence="2" id="KW-1133">Transmembrane helix</keyword>
<feature type="compositionally biased region" description="Basic and acidic residues" evidence="1">
    <location>
        <begin position="175"/>
        <end position="187"/>
    </location>
</feature>
<evidence type="ECO:0000313" key="4">
    <source>
        <dbReference type="EMBL" id="BDS08930.1"/>
    </source>
</evidence>
<dbReference type="Pfam" id="PF23357">
    <property type="entry name" value="DUF7088"/>
    <property type="match status" value="1"/>
</dbReference>
<evidence type="ECO:0000256" key="1">
    <source>
        <dbReference type="SAM" id="MobiDB-lite"/>
    </source>
</evidence>
<dbReference type="EMBL" id="AP026866">
    <property type="protein sequence ID" value="BDS08930.1"/>
    <property type="molecule type" value="Genomic_DNA"/>
</dbReference>
<dbReference type="KEGG" id="osu:NT6N_39700"/>
<keyword evidence="2" id="KW-0472">Membrane</keyword>
<feature type="transmembrane region" description="Helical" evidence="2">
    <location>
        <begin position="521"/>
        <end position="542"/>
    </location>
</feature>
<sequence>MPDTPSTEPVEEAATPAVQRPIRRLGHSILVAIQVVAFCIVLISVNYLSCARHSRIDLTERQDFTLSDFTSKLLKGTSVQDRKEPIRIIAVIRRGSPHYSRMRNLLDEYNRLGGDSVELEFVDPARQTDRTLEIAQIYGQPYIEDMIIVDGRSAEAESAAAPKTDGETSATDETDQGKTAEAAKDATGDQADLQQLSAHVRTVYVKQLYLEELDQFRNRFIAAWQDEDVITSSFIGAIEGRPRKIYFAADKSNLEASDGEPAWKVLASLLWQQNIQMVPVRLTDIQSIPKDAEGLALIAPQYDLSERELKMVTEYWDRPRSSLFITLDPSVELSNLRIFLRNYGITPRNDRVISVENKQTLSSVRAVFTRGAEINLDLGGKSTVFDGTSNSLEVRENDDQLMNKRIRPIALVQAADGWWGETRYKEENPVFNPEEDHTAPLYLAAAILRGQATSDDTAQLVSKMVVISNTDFLASKNTRPEQADFVKSSINWLVGREDLIGIGPRKLHRHKITLLDSHNTFISRLLLIFLPGAVILTSLIVWNVRRA</sequence>
<organism evidence="4">
    <name type="scientific">Oceaniferula spumae</name>
    <dbReference type="NCBI Taxonomy" id="2979115"/>
    <lineage>
        <taxon>Bacteria</taxon>
        <taxon>Pseudomonadati</taxon>
        <taxon>Verrucomicrobiota</taxon>
        <taxon>Verrucomicrobiia</taxon>
        <taxon>Verrucomicrobiales</taxon>
        <taxon>Verrucomicrobiaceae</taxon>
        <taxon>Oceaniferula</taxon>
    </lineage>
</organism>
<reference evidence="4" key="1">
    <citation type="submission" date="2024-07" db="EMBL/GenBank/DDBJ databases">
        <title>Complete genome sequence of Verrucomicrobiaceae bacterium NT6N.</title>
        <authorList>
            <person name="Huang C."/>
            <person name="Takami H."/>
            <person name="Hamasaki K."/>
        </authorList>
    </citation>
    <scope>NUCLEOTIDE SEQUENCE</scope>
    <source>
        <strain evidence="4">NT6N</strain>
    </source>
</reference>